<organism evidence="1 2">
    <name type="scientific">Populus alba x Populus x berolinensis</name>
    <dbReference type="NCBI Taxonomy" id="444605"/>
    <lineage>
        <taxon>Eukaryota</taxon>
        <taxon>Viridiplantae</taxon>
        <taxon>Streptophyta</taxon>
        <taxon>Embryophyta</taxon>
        <taxon>Tracheophyta</taxon>
        <taxon>Spermatophyta</taxon>
        <taxon>Magnoliopsida</taxon>
        <taxon>eudicotyledons</taxon>
        <taxon>Gunneridae</taxon>
        <taxon>Pentapetalae</taxon>
        <taxon>rosids</taxon>
        <taxon>fabids</taxon>
        <taxon>Malpighiales</taxon>
        <taxon>Salicaceae</taxon>
        <taxon>Saliceae</taxon>
        <taxon>Populus</taxon>
    </lineage>
</organism>
<evidence type="ECO:0000313" key="1">
    <source>
        <dbReference type="EMBL" id="KAJ6971119.1"/>
    </source>
</evidence>
<comment type="caution">
    <text evidence="1">The sequence shown here is derived from an EMBL/GenBank/DDBJ whole genome shotgun (WGS) entry which is preliminary data.</text>
</comment>
<keyword evidence="2" id="KW-1185">Reference proteome</keyword>
<name>A0AAD6LPU7_9ROSI</name>
<dbReference type="AlphaFoldDB" id="A0AAD6LPU7"/>
<accession>A0AAD6LPU7</accession>
<dbReference type="EMBL" id="JAQIZT010000015">
    <property type="protein sequence ID" value="KAJ6971119.1"/>
    <property type="molecule type" value="Genomic_DNA"/>
</dbReference>
<reference evidence="1" key="1">
    <citation type="journal article" date="2023" name="Mol. Ecol. Resour.">
        <title>Chromosome-level genome assembly of a triploid poplar Populus alba 'Berolinensis'.</title>
        <authorList>
            <person name="Chen S."/>
            <person name="Yu Y."/>
            <person name="Wang X."/>
            <person name="Wang S."/>
            <person name="Zhang T."/>
            <person name="Zhou Y."/>
            <person name="He R."/>
            <person name="Meng N."/>
            <person name="Wang Y."/>
            <person name="Liu W."/>
            <person name="Liu Z."/>
            <person name="Liu J."/>
            <person name="Guo Q."/>
            <person name="Huang H."/>
            <person name="Sederoff R.R."/>
            <person name="Wang G."/>
            <person name="Qu G."/>
            <person name="Chen S."/>
        </authorList>
    </citation>
    <scope>NUCLEOTIDE SEQUENCE</scope>
    <source>
        <strain evidence="1">SC-2020</strain>
    </source>
</reference>
<evidence type="ECO:0000313" key="2">
    <source>
        <dbReference type="Proteomes" id="UP001164929"/>
    </source>
</evidence>
<dbReference type="Proteomes" id="UP001164929">
    <property type="component" value="Chromosome 15"/>
</dbReference>
<gene>
    <name evidence="1" type="ORF">NC653_035405</name>
</gene>
<sequence>MASTSSTPSDPSISLHEDTAIRAVNKRYEGLITVKTKAIKGSFYETFDVPADTRSLADLGFGMTAKKP</sequence>
<protein>
    <submittedName>
        <fullName evidence="1">Uncharacterized protein</fullName>
    </submittedName>
</protein>
<proteinExistence type="predicted"/>